<evidence type="ECO:0000256" key="6">
    <source>
        <dbReference type="RuleBase" id="RU000370"/>
    </source>
</evidence>
<evidence type="ECO:0000256" key="1">
    <source>
        <dbReference type="ARBA" id="ARBA00004141"/>
    </source>
</evidence>
<evidence type="ECO:0000313" key="10">
    <source>
        <dbReference type="Proteomes" id="UP000643701"/>
    </source>
</evidence>
<accession>A0A967AAS9</accession>
<dbReference type="SUPFAM" id="SSF81442">
    <property type="entry name" value="Cytochrome c oxidase subunit I-like"/>
    <property type="match status" value="1"/>
</dbReference>
<dbReference type="EMBL" id="JAANAS010000001">
    <property type="protein sequence ID" value="NGZ88802.1"/>
    <property type="molecule type" value="Genomic_DNA"/>
</dbReference>
<dbReference type="Gene3D" id="1.20.210.10">
    <property type="entry name" value="Cytochrome c oxidase-like, subunit I domain"/>
    <property type="match status" value="1"/>
</dbReference>
<feature type="transmembrane region" description="Helical" evidence="7">
    <location>
        <begin position="316"/>
        <end position="336"/>
    </location>
</feature>
<dbReference type="PROSITE" id="PS50855">
    <property type="entry name" value="COX1"/>
    <property type="match status" value="1"/>
</dbReference>
<dbReference type="GO" id="GO:0016020">
    <property type="term" value="C:membrane"/>
    <property type="evidence" value="ECO:0007669"/>
    <property type="project" value="UniProtKB-SubCell"/>
</dbReference>
<keyword evidence="6" id="KW-0408">Iron</keyword>
<dbReference type="PRINTS" id="PR01165">
    <property type="entry name" value="CYCOXIDASEI"/>
</dbReference>
<evidence type="ECO:0000256" key="2">
    <source>
        <dbReference type="ARBA" id="ARBA00022660"/>
    </source>
</evidence>
<protein>
    <submittedName>
        <fullName evidence="9">Cytochrome c oxidase subunit I</fullName>
    </submittedName>
</protein>
<keyword evidence="6" id="KW-0479">Metal-binding</keyword>
<feature type="transmembrane region" description="Helical" evidence="7">
    <location>
        <begin position="130"/>
        <end position="153"/>
    </location>
</feature>
<evidence type="ECO:0000256" key="5">
    <source>
        <dbReference type="ARBA" id="ARBA00023136"/>
    </source>
</evidence>
<dbReference type="RefSeq" id="WP_166399065.1">
    <property type="nucleotide sequence ID" value="NZ_JAANAS010000001.1"/>
</dbReference>
<dbReference type="Pfam" id="PF00115">
    <property type="entry name" value="COX1"/>
    <property type="match status" value="1"/>
</dbReference>
<feature type="transmembrane region" description="Helical" evidence="7">
    <location>
        <begin position="88"/>
        <end position="118"/>
    </location>
</feature>
<dbReference type="GO" id="GO:0022904">
    <property type="term" value="P:respiratory electron transport chain"/>
    <property type="evidence" value="ECO:0007669"/>
    <property type="project" value="TreeGrafter"/>
</dbReference>
<dbReference type="InterPro" id="IPR023615">
    <property type="entry name" value="Cyt_c_Oxase_su1_BS"/>
</dbReference>
<dbReference type="Proteomes" id="UP000643701">
    <property type="component" value="Unassembled WGS sequence"/>
</dbReference>
<dbReference type="InterPro" id="IPR036927">
    <property type="entry name" value="Cyt_c_oxase-like_su1_sf"/>
</dbReference>
<feature type="transmembrane region" description="Helical" evidence="7">
    <location>
        <begin position="503"/>
        <end position="526"/>
    </location>
</feature>
<evidence type="ECO:0000256" key="4">
    <source>
        <dbReference type="ARBA" id="ARBA00022989"/>
    </source>
</evidence>
<dbReference type="GO" id="GO:0004129">
    <property type="term" value="F:cytochrome-c oxidase activity"/>
    <property type="evidence" value="ECO:0007669"/>
    <property type="project" value="InterPro"/>
</dbReference>
<dbReference type="GO" id="GO:0020037">
    <property type="term" value="F:heme binding"/>
    <property type="evidence" value="ECO:0007669"/>
    <property type="project" value="InterPro"/>
</dbReference>
<comment type="caution">
    <text evidence="9">The sequence shown here is derived from an EMBL/GenBank/DDBJ whole genome shotgun (WGS) entry which is preliminary data.</text>
</comment>
<name>A0A967AAS9_9FLAO</name>
<dbReference type="AlphaFoldDB" id="A0A967AAS9"/>
<keyword evidence="6" id="KW-0249">Electron transport</keyword>
<keyword evidence="5 7" id="KW-0472">Membrane</keyword>
<feature type="transmembrane region" description="Helical" evidence="7">
    <location>
        <begin position="184"/>
        <end position="210"/>
    </location>
</feature>
<dbReference type="PROSITE" id="PS00077">
    <property type="entry name" value="COX1_CUB"/>
    <property type="match status" value="1"/>
</dbReference>
<feature type="transmembrane region" description="Helical" evidence="7">
    <location>
        <begin position="222"/>
        <end position="250"/>
    </location>
</feature>
<evidence type="ECO:0000256" key="3">
    <source>
        <dbReference type="ARBA" id="ARBA00022692"/>
    </source>
</evidence>
<feature type="transmembrane region" description="Helical" evidence="7">
    <location>
        <begin position="348"/>
        <end position="366"/>
    </location>
</feature>
<keyword evidence="4 7" id="KW-1133">Transmembrane helix</keyword>
<dbReference type="PANTHER" id="PTHR10422">
    <property type="entry name" value="CYTOCHROME C OXIDASE SUBUNIT 1"/>
    <property type="match status" value="1"/>
</dbReference>
<dbReference type="GO" id="GO:0015990">
    <property type="term" value="P:electron transport coupled proton transport"/>
    <property type="evidence" value="ECO:0007669"/>
    <property type="project" value="TreeGrafter"/>
</dbReference>
<feature type="transmembrane region" description="Helical" evidence="7">
    <location>
        <begin position="39"/>
        <end position="59"/>
    </location>
</feature>
<dbReference type="InterPro" id="IPR000883">
    <property type="entry name" value="Cyt_C_Oxase_1"/>
</dbReference>
<evidence type="ECO:0000313" key="9">
    <source>
        <dbReference type="EMBL" id="NGZ88802.1"/>
    </source>
</evidence>
<keyword evidence="6" id="KW-0349">Heme</keyword>
<evidence type="ECO:0000256" key="7">
    <source>
        <dbReference type="SAM" id="Phobius"/>
    </source>
</evidence>
<reference evidence="9" key="1">
    <citation type="submission" date="2020-03" db="EMBL/GenBank/DDBJ databases">
        <title>Psychroflexus Maritimus sp. nov., isolate from marine sediment.</title>
        <authorList>
            <person name="Zhong Y.-L."/>
        </authorList>
    </citation>
    <scope>NUCLEOTIDE SEQUENCE</scope>
    <source>
        <strain evidence="9">C1</strain>
    </source>
</reference>
<dbReference type="InterPro" id="IPR023616">
    <property type="entry name" value="Cyt_c_oxase-like_su1_dom"/>
</dbReference>
<dbReference type="GO" id="GO:0009060">
    <property type="term" value="P:aerobic respiration"/>
    <property type="evidence" value="ECO:0007669"/>
    <property type="project" value="InterPro"/>
</dbReference>
<gene>
    <name evidence="9" type="ORF">G7034_00885</name>
</gene>
<keyword evidence="3 6" id="KW-0812">Transmembrane</keyword>
<organism evidence="9 10">
    <name type="scientific">Psychroflexus maritimus</name>
    <dbReference type="NCBI Taxonomy" id="2714865"/>
    <lineage>
        <taxon>Bacteria</taxon>
        <taxon>Pseudomonadati</taxon>
        <taxon>Bacteroidota</taxon>
        <taxon>Flavobacteriia</taxon>
        <taxon>Flavobacteriales</taxon>
        <taxon>Flavobacteriaceae</taxon>
        <taxon>Psychroflexus</taxon>
    </lineage>
</organism>
<keyword evidence="10" id="KW-1185">Reference proteome</keyword>
<feature type="domain" description="Cytochrome oxidase subunit I profile" evidence="8">
    <location>
        <begin position="22"/>
        <end position="566"/>
    </location>
</feature>
<feature type="transmembrane region" description="Helical" evidence="7">
    <location>
        <begin position="419"/>
        <end position="445"/>
    </location>
</feature>
<comment type="similarity">
    <text evidence="6">Belongs to the heme-copper respiratory oxidase family.</text>
</comment>
<keyword evidence="2 6" id="KW-0679">Respiratory chain</keyword>
<sequence>MSAVSQAHVEDHSHDHHHEQTFIEKYIFSTDHKMIAKQYLITGLIMGFIGIAMSLLFRIQLAWPEKSFWIFEALLGRFGSDGVMDPGVYLALVTIHGTIMVFFVLTAGLSGTFSNLLIPLQIGARDMASGFLNMVSYWLFFISSVIMLSSLFVESGPASAGWTVYPPLSALPEAISGSGMGMTLWLISMAIFIASSLLGSLNYIVTVLNLRTEGMSMTRLPLTVWAFFVTAIIGTVSFPVLLSAALLLIMDRSFGTSFFLSDIYIQGEVLSHQGGSPVLYEHLFWFLGHPEVYIVLLPALGITSEVIATNARKPIFGYRAMVASILAIAFLSTIVWGHHMFVSGMNPFLGSVFTFTTLLIAIPSAVKAFNYITTLWKGNLQMNPGMLFSIGLVSTFITGGLTGIILGDSTLDINVHDTYFVVAHFHLVMGISALYGLFAGVYHWFPKMFGRMMNKNLGYVHFWITAVGAYGVFFPMHFIGMAGLPRRYYTNTAFPYFDDLADVNVLITLFAFLTAFAQLFFIYNFIHSIFYGKKASQNPWRANTLEWTAPVEHIHGNWYGELPKVYRWSYDYSKMNKEETDYVIPGQDFIPQNVPLHDNEEELNH</sequence>
<feature type="transmembrane region" description="Helical" evidence="7">
    <location>
        <begin position="283"/>
        <end position="304"/>
    </location>
</feature>
<feature type="transmembrane region" description="Helical" evidence="7">
    <location>
        <begin position="387"/>
        <end position="407"/>
    </location>
</feature>
<feature type="transmembrane region" description="Helical" evidence="7">
    <location>
        <begin position="457"/>
        <end position="483"/>
    </location>
</feature>
<dbReference type="PANTHER" id="PTHR10422:SF18">
    <property type="entry name" value="CYTOCHROME C OXIDASE SUBUNIT 1"/>
    <property type="match status" value="1"/>
</dbReference>
<evidence type="ECO:0000259" key="8">
    <source>
        <dbReference type="PROSITE" id="PS50855"/>
    </source>
</evidence>
<comment type="subcellular location">
    <subcellularLocation>
        <location evidence="1">Membrane</location>
        <topology evidence="1">Multi-pass membrane protein</topology>
    </subcellularLocation>
</comment>
<keyword evidence="6" id="KW-0813">Transport</keyword>
<proteinExistence type="inferred from homology"/>